<proteinExistence type="predicted"/>
<feature type="transmembrane region" description="Helical" evidence="1">
    <location>
        <begin position="12"/>
        <end position="30"/>
    </location>
</feature>
<keyword evidence="2" id="KW-0560">Oxidoreductase</keyword>
<feature type="transmembrane region" description="Helical" evidence="1">
    <location>
        <begin position="68"/>
        <end position="86"/>
    </location>
</feature>
<reference evidence="2 3" key="1">
    <citation type="submission" date="2014-02" db="EMBL/GenBank/DDBJ databases">
        <title>Draft genome sequence of Lysinibacillus sinduriensis JCM 15800.</title>
        <authorList>
            <person name="Zhang F."/>
            <person name="Wang G."/>
            <person name="Zhang L."/>
        </authorList>
    </citation>
    <scope>NUCLEOTIDE SEQUENCE [LARGE SCALE GENOMIC DNA]</scope>
    <source>
        <strain evidence="2 3">JCM 15800</strain>
    </source>
</reference>
<dbReference type="OrthoDB" id="875405at2"/>
<dbReference type="AlphaFoldDB" id="A0A0A3HPT0"/>
<accession>A0A0A3HPT0</accession>
<protein>
    <submittedName>
        <fullName evidence="2">Beta-carotene 15,15'-monooxygenase</fullName>
    </submittedName>
</protein>
<evidence type="ECO:0000313" key="3">
    <source>
        <dbReference type="Proteomes" id="UP000030408"/>
    </source>
</evidence>
<keyword evidence="2" id="KW-0503">Monooxygenase</keyword>
<feature type="transmembrane region" description="Helical" evidence="1">
    <location>
        <begin position="154"/>
        <end position="172"/>
    </location>
</feature>
<evidence type="ECO:0000256" key="1">
    <source>
        <dbReference type="SAM" id="Phobius"/>
    </source>
</evidence>
<feature type="transmembrane region" description="Helical" evidence="1">
    <location>
        <begin position="192"/>
        <end position="213"/>
    </location>
</feature>
<dbReference type="GO" id="GO:0004497">
    <property type="term" value="F:monooxygenase activity"/>
    <property type="evidence" value="ECO:0007669"/>
    <property type="project" value="UniProtKB-KW"/>
</dbReference>
<feature type="transmembrane region" description="Helical" evidence="1">
    <location>
        <begin position="218"/>
        <end position="237"/>
    </location>
</feature>
<dbReference type="Proteomes" id="UP000030408">
    <property type="component" value="Unassembled WGS sequence"/>
</dbReference>
<name>A0A0A3HPT0_9BACL</name>
<evidence type="ECO:0000313" key="2">
    <source>
        <dbReference type="EMBL" id="KGR74586.1"/>
    </source>
</evidence>
<keyword evidence="1" id="KW-0472">Membrane</keyword>
<organism evidence="2 3">
    <name type="scientific">Ureibacillus sinduriensis BLB-1 = JCM 15800</name>
    <dbReference type="NCBI Taxonomy" id="1384057"/>
    <lineage>
        <taxon>Bacteria</taxon>
        <taxon>Bacillati</taxon>
        <taxon>Bacillota</taxon>
        <taxon>Bacilli</taxon>
        <taxon>Bacillales</taxon>
        <taxon>Caryophanaceae</taxon>
        <taxon>Ureibacillus</taxon>
    </lineage>
</organism>
<sequence length="347" mass="40289">MAILQKSGQTIWLVLMFVVLGSNMMLYHTAFGNDLLKGETNAVVIGSLIDLVIVAPLLFFLWKKQKSIKGFVLLTATGLIVARFLIPMEYLEPYAAVTWVGFALEAGVVFLELLLIVTLFKYLPKIVEMTRESKLPTIFGFSNAVDHFVKKHPLIHIICSEMLMFYYTFWSWRKKPNQYEHSITLHKNSSYIAFQIMLIHAILIETIGIHWWLHDKSVVLSLVLLFFNIYSVLFILADIQAVRLNPVHVDDNKLYLSLGLIKRMEIGWDEIEDILTDKEILKQKRTKDIIEFIARDFEEPIPDVILKLKKSKEATLIMGIKKPYQQVAIKFDHYQLFMNAVEKYKKF</sequence>
<keyword evidence="1" id="KW-0812">Transmembrane</keyword>
<dbReference type="RefSeq" id="WP_036201900.1">
    <property type="nucleotide sequence ID" value="NZ_AVCY01000002.1"/>
</dbReference>
<dbReference type="eggNOG" id="ENOG502Z7JX">
    <property type="taxonomic scope" value="Bacteria"/>
</dbReference>
<keyword evidence="3" id="KW-1185">Reference proteome</keyword>
<feature type="transmembrane region" description="Helical" evidence="1">
    <location>
        <begin position="42"/>
        <end position="61"/>
    </location>
</feature>
<keyword evidence="1" id="KW-1133">Transmembrane helix</keyword>
<feature type="transmembrane region" description="Helical" evidence="1">
    <location>
        <begin position="98"/>
        <end position="123"/>
    </location>
</feature>
<gene>
    <name evidence="2" type="ORF">CD33_15945</name>
</gene>
<dbReference type="EMBL" id="JPVO01000054">
    <property type="protein sequence ID" value="KGR74586.1"/>
    <property type="molecule type" value="Genomic_DNA"/>
</dbReference>
<comment type="caution">
    <text evidence="2">The sequence shown here is derived from an EMBL/GenBank/DDBJ whole genome shotgun (WGS) entry which is preliminary data.</text>
</comment>
<dbReference type="STRING" id="1384057.CD33_15945"/>